<keyword evidence="3 7" id="KW-0479">Metal-binding</keyword>
<dbReference type="GO" id="GO:0004089">
    <property type="term" value="F:carbonate dehydratase activity"/>
    <property type="evidence" value="ECO:0007669"/>
    <property type="project" value="UniProtKB-EC"/>
</dbReference>
<protein>
    <recommendedName>
        <fullName evidence="2">carbonic anhydrase</fullName>
        <ecNumber evidence="2">4.2.1.1</ecNumber>
    </recommendedName>
</protein>
<dbReference type="GO" id="GO:0034599">
    <property type="term" value="P:cellular response to oxidative stress"/>
    <property type="evidence" value="ECO:0007669"/>
    <property type="project" value="TreeGrafter"/>
</dbReference>
<dbReference type="InterPro" id="IPR002227">
    <property type="entry name" value="Tyrosinase_Cu-bd"/>
</dbReference>
<feature type="region of interest" description="Disordered" evidence="8">
    <location>
        <begin position="299"/>
        <end position="318"/>
    </location>
</feature>
<accession>A0A0B7FSE1</accession>
<dbReference type="PANTHER" id="PTHR11002:SF76">
    <property type="entry name" value="CARBONIC ANHYDRASE"/>
    <property type="match status" value="1"/>
</dbReference>
<evidence type="ECO:0000313" key="11">
    <source>
        <dbReference type="EMBL" id="CEL59143.1"/>
    </source>
</evidence>
<evidence type="ECO:0000256" key="2">
    <source>
        <dbReference type="ARBA" id="ARBA00012925"/>
    </source>
</evidence>
<gene>
    <name evidence="11" type="ORF">RSOLAG1IB_09120</name>
</gene>
<feature type="binding site" evidence="7">
    <location>
        <position position="493"/>
    </location>
    <ligand>
        <name>Zn(2+)</name>
        <dbReference type="ChEBI" id="CHEBI:29105"/>
    </ligand>
</feature>
<organism evidence="11 12">
    <name type="scientific">Thanatephorus cucumeris (strain AG1-IB / isolate 7/3/14)</name>
    <name type="common">Lettuce bottom rot fungus</name>
    <name type="synonym">Rhizoctonia solani</name>
    <dbReference type="NCBI Taxonomy" id="1108050"/>
    <lineage>
        <taxon>Eukaryota</taxon>
        <taxon>Fungi</taxon>
        <taxon>Dikarya</taxon>
        <taxon>Basidiomycota</taxon>
        <taxon>Agaricomycotina</taxon>
        <taxon>Agaricomycetes</taxon>
        <taxon>Cantharellales</taxon>
        <taxon>Ceratobasidiaceae</taxon>
        <taxon>Rhizoctonia</taxon>
        <taxon>Rhizoctonia solani AG-1</taxon>
    </lineage>
</organism>
<dbReference type="Proteomes" id="UP000059188">
    <property type="component" value="Unassembled WGS sequence"/>
</dbReference>
<dbReference type="GO" id="GO:0008270">
    <property type="term" value="F:zinc ion binding"/>
    <property type="evidence" value="ECO:0007669"/>
    <property type="project" value="InterPro"/>
</dbReference>
<dbReference type="InterPro" id="IPR001765">
    <property type="entry name" value="Carbonic_anhydrase"/>
</dbReference>
<sequence>MHIRSLFLLVAAAIAVASPVEEASAEATETSAASFCRNPEVRREWRTFSSTEKAAYIAAVNCLARKPHTAALKPTYPRSNIPSVTADSSYYDDMTYIHMDLTDQIHYTGLFLPWHRWFVNAHVQQLKAQCGYKGVMPYWDWSKDSLSLNTSPIFSTNSITGLGGFGDPLQDYQITTGGFSNMSVAYPIKHRIRRQFTPFPYLDWYWLQRPNEAANVTITKAYIDAAINGYVGDFVGFQNATEKAQAFHPNIHMIMGGDLAGTCPTAAGSSCIGGSTWTSNDRAGGIVFANVGDWKTLPQRAQAAKSSPPPSPKRFPSDKTISNLFRQVFSMLSSAIASQSVTRASLRRQCTNPSAILPRNTQSRQPHNFPFILPRPGAGSEQKQNRSSEESRYKNQGLFSPAATPRHPSAFRDSALNPRSSIQSTSSSVSFPNTSPHPFGIPFYNPPEEMSEVALAPLIAGNAKWAAEVRDKYPTFFADAAKGQSPKVLWIGCADSRVPESTVLGCKPGEIFVHRNIANQFHPEDDSALAVLTYAVENLGVEHIVIAGHTQCGGAAACHAAAQNLNGATSPATPLARWLNPLTQLAASLASEKTDSHDTSAELSTLVEANVRKQVDNVVDTDVVQRAWASGKQVYVHGWVYMIETGTIKDLKVTMTPPAY</sequence>
<feature type="binding site" evidence="7">
    <location>
        <position position="549"/>
    </location>
    <ligand>
        <name>Zn(2+)</name>
        <dbReference type="ChEBI" id="CHEBI:29105"/>
    </ligand>
</feature>
<proteinExistence type="inferred from homology"/>
<dbReference type="GO" id="GO:0016491">
    <property type="term" value="F:oxidoreductase activity"/>
    <property type="evidence" value="ECO:0007669"/>
    <property type="project" value="InterPro"/>
</dbReference>
<dbReference type="CDD" id="cd00883">
    <property type="entry name" value="beta_CA_cladeA"/>
    <property type="match status" value="1"/>
</dbReference>
<feature type="domain" description="Tyrosinase copper-binding" evidence="10">
    <location>
        <begin position="90"/>
        <end position="260"/>
    </location>
</feature>
<evidence type="ECO:0000256" key="9">
    <source>
        <dbReference type="SAM" id="SignalP"/>
    </source>
</evidence>
<name>A0A0B7FSE1_THACB</name>
<dbReference type="Pfam" id="PF00484">
    <property type="entry name" value="Pro_CA"/>
    <property type="match status" value="1"/>
</dbReference>
<dbReference type="GO" id="GO:0071244">
    <property type="term" value="P:cellular response to carbon dioxide"/>
    <property type="evidence" value="ECO:0007669"/>
    <property type="project" value="TreeGrafter"/>
</dbReference>
<dbReference type="Gene3D" id="3.40.1050.10">
    <property type="entry name" value="Carbonic anhydrase"/>
    <property type="match status" value="1"/>
</dbReference>
<dbReference type="SUPFAM" id="SSF48056">
    <property type="entry name" value="Di-copper centre-containing domain"/>
    <property type="match status" value="1"/>
</dbReference>
<feature type="compositionally biased region" description="Polar residues" evidence="8">
    <location>
        <begin position="355"/>
        <end position="366"/>
    </location>
</feature>
<keyword evidence="12" id="KW-1185">Reference proteome</keyword>
<feature type="signal peptide" evidence="9">
    <location>
        <begin position="1"/>
        <end position="17"/>
    </location>
</feature>
<dbReference type="InterPro" id="IPR036874">
    <property type="entry name" value="Carbonic_anhydrase_sf"/>
</dbReference>
<dbReference type="AlphaFoldDB" id="A0A0B7FSE1"/>
<dbReference type="InterPro" id="IPR008922">
    <property type="entry name" value="Di-copper_centre_dom_sf"/>
</dbReference>
<evidence type="ECO:0000256" key="3">
    <source>
        <dbReference type="ARBA" id="ARBA00022723"/>
    </source>
</evidence>
<dbReference type="SMART" id="SM00947">
    <property type="entry name" value="Pro_CA"/>
    <property type="match status" value="1"/>
</dbReference>
<evidence type="ECO:0000256" key="7">
    <source>
        <dbReference type="PIRSR" id="PIRSR601765-1"/>
    </source>
</evidence>
<keyword evidence="4 7" id="KW-0862">Zinc</keyword>
<dbReference type="Gene3D" id="1.10.1280.10">
    <property type="entry name" value="Di-copper center containing domain from catechol oxidase"/>
    <property type="match status" value="1"/>
</dbReference>
<comment type="cofactor">
    <cofactor evidence="7">
        <name>Zn(2+)</name>
        <dbReference type="ChEBI" id="CHEBI:29105"/>
    </cofactor>
    <text evidence="7">Binds 1 zinc ion per subunit.</text>
</comment>
<evidence type="ECO:0000256" key="4">
    <source>
        <dbReference type="ARBA" id="ARBA00022833"/>
    </source>
</evidence>
<feature type="region of interest" description="Disordered" evidence="8">
    <location>
        <begin position="355"/>
        <end position="433"/>
    </location>
</feature>
<evidence type="ECO:0000256" key="5">
    <source>
        <dbReference type="ARBA" id="ARBA00023239"/>
    </source>
</evidence>
<evidence type="ECO:0000256" key="8">
    <source>
        <dbReference type="SAM" id="MobiDB-lite"/>
    </source>
</evidence>
<dbReference type="EMBL" id="LN679138">
    <property type="protein sequence ID" value="CEL59143.1"/>
    <property type="molecule type" value="Genomic_DNA"/>
</dbReference>
<dbReference type="EC" id="4.2.1.1" evidence="2"/>
<reference evidence="11 12" key="1">
    <citation type="submission" date="2014-11" db="EMBL/GenBank/DDBJ databases">
        <authorList>
            <person name="Wibberg Daniel"/>
        </authorList>
    </citation>
    <scope>NUCLEOTIDE SEQUENCE [LARGE SCALE GENOMIC DNA]</scope>
    <source>
        <strain evidence="11">Rhizoctonia solani AG1-IB 7/3/14</strain>
    </source>
</reference>
<keyword evidence="9" id="KW-0732">Signal</keyword>
<dbReference type="Pfam" id="PF00264">
    <property type="entry name" value="Tyrosinase"/>
    <property type="match status" value="1"/>
</dbReference>
<evidence type="ECO:0000256" key="6">
    <source>
        <dbReference type="ARBA" id="ARBA00048348"/>
    </source>
</evidence>
<evidence type="ECO:0000313" key="12">
    <source>
        <dbReference type="Proteomes" id="UP000059188"/>
    </source>
</evidence>
<comment type="catalytic activity">
    <reaction evidence="6">
        <text>hydrogencarbonate + H(+) = CO2 + H2O</text>
        <dbReference type="Rhea" id="RHEA:10748"/>
        <dbReference type="ChEBI" id="CHEBI:15377"/>
        <dbReference type="ChEBI" id="CHEBI:15378"/>
        <dbReference type="ChEBI" id="CHEBI:16526"/>
        <dbReference type="ChEBI" id="CHEBI:17544"/>
        <dbReference type="EC" id="4.2.1.1"/>
    </reaction>
</comment>
<evidence type="ECO:0000259" key="10">
    <source>
        <dbReference type="Pfam" id="PF00264"/>
    </source>
</evidence>
<evidence type="ECO:0000256" key="1">
    <source>
        <dbReference type="ARBA" id="ARBA00006217"/>
    </source>
</evidence>
<keyword evidence="5" id="KW-0456">Lyase</keyword>
<dbReference type="OrthoDB" id="10248475at2759"/>
<feature type="binding site" evidence="7">
    <location>
        <position position="552"/>
    </location>
    <ligand>
        <name>Zn(2+)</name>
        <dbReference type="ChEBI" id="CHEBI:29105"/>
    </ligand>
</feature>
<dbReference type="PANTHER" id="PTHR11002">
    <property type="entry name" value="CARBONIC ANHYDRASE"/>
    <property type="match status" value="1"/>
</dbReference>
<dbReference type="SUPFAM" id="SSF53056">
    <property type="entry name" value="beta-carbonic anhydrase, cab"/>
    <property type="match status" value="1"/>
</dbReference>
<feature type="compositionally biased region" description="Low complexity" evidence="8">
    <location>
        <begin position="420"/>
        <end position="433"/>
    </location>
</feature>
<feature type="compositionally biased region" description="Basic and acidic residues" evidence="8">
    <location>
        <begin position="383"/>
        <end position="393"/>
    </location>
</feature>
<feature type="binding site" evidence="7">
    <location>
        <position position="495"/>
    </location>
    <ligand>
        <name>Zn(2+)</name>
        <dbReference type="ChEBI" id="CHEBI:29105"/>
    </ligand>
</feature>
<comment type="similarity">
    <text evidence="1">Belongs to the beta-class carbonic anhydrase family.</text>
</comment>
<dbReference type="STRING" id="1108050.A0A0B7FSE1"/>
<feature type="chain" id="PRO_5002130835" description="carbonic anhydrase" evidence="9">
    <location>
        <begin position="18"/>
        <end position="660"/>
    </location>
</feature>